<accession>A0A2G8RYL3</accession>
<organism evidence="1 2">
    <name type="scientific">Ganoderma sinense ZZ0214-1</name>
    <dbReference type="NCBI Taxonomy" id="1077348"/>
    <lineage>
        <taxon>Eukaryota</taxon>
        <taxon>Fungi</taxon>
        <taxon>Dikarya</taxon>
        <taxon>Basidiomycota</taxon>
        <taxon>Agaricomycotina</taxon>
        <taxon>Agaricomycetes</taxon>
        <taxon>Polyporales</taxon>
        <taxon>Polyporaceae</taxon>
        <taxon>Ganoderma</taxon>
    </lineage>
</organism>
<dbReference type="AlphaFoldDB" id="A0A2G8RYL3"/>
<keyword evidence="2" id="KW-1185">Reference proteome</keyword>
<dbReference type="OrthoDB" id="2836053at2759"/>
<gene>
    <name evidence="1" type="ORF">GSI_12358</name>
</gene>
<name>A0A2G8RYL3_9APHY</name>
<sequence length="396" mass="43744">MSPSTQLATSPAKPCNPWLPPELVQLILVYLWDGEPAESQIRAALLKNIVLVNRTWLALAARIASRDAHPSCYHNPKAFIRLIAQPLSTNQPHDLFSTEINRVANETCRSLTFHADGRPQWPYFDDDGEIGVGYGLQLASAPDRLPNLRRVSIAHTDWSHAHIFQHIRLVGFPPQATHLSLSYAFTEASRGRVPSFSVDNALAWTYRPVCGRTSPTIVPGLRHLALTGVPAPFPGLLLRNVCPNVETLELTRPAPGQLPNLVPLPPAVRTLVLCYPGTPISSKEMAAWLLQSVLKRGIFPRPSASASASGEADGQPRRPKIVVRSGTPEPVLFIEQWRECRKFDVELVYERDDSRGPVVPPQARPEAMSAYEDGPSPLIAKALPFWKQGRSLPGYF</sequence>
<dbReference type="Proteomes" id="UP000230002">
    <property type="component" value="Unassembled WGS sequence"/>
</dbReference>
<evidence type="ECO:0000313" key="2">
    <source>
        <dbReference type="Proteomes" id="UP000230002"/>
    </source>
</evidence>
<proteinExistence type="predicted"/>
<protein>
    <recommendedName>
        <fullName evidence="3">F-box domain-containing protein</fullName>
    </recommendedName>
</protein>
<evidence type="ECO:0000313" key="1">
    <source>
        <dbReference type="EMBL" id="PIL26600.1"/>
    </source>
</evidence>
<reference evidence="1 2" key="1">
    <citation type="journal article" date="2015" name="Sci. Rep.">
        <title>Chromosome-level genome map provides insights into diverse defense mechanisms in the medicinal fungus Ganoderma sinense.</title>
        <authorList>
            <person name="Zhu Y."/>
            <person name="Xu J."/>
            <person name="Sun C."/>
            <person name="Zhou S."/>
            <person name="Xu H."/>
            <person name="Nelson D.R."/>
            <person name="Qian J."/>
            <person name="Song J."/>
            <person name="Luo H."/>
            <person name="Xiang L."/>
            <person name="Li Y."/>
            <person name="Xu Z."/>
            <person name="Ji A."/>
            <person name="Wang L."/>
            <person name="Lu S."/>
            <person name="Hayward A."/>
            <person name="Sun W."/>
            <person name="Li X."/>
            <person name="Schwartz D.C."/>
            <person name="Wang Y."/>
            <person name="Chen S."/>
        </authorList>
    </citation>
    <scope>NUCLEOTIDE SEQUENCE [LARGE SCALE GENOMIC DNA]</scope>
    <source>
        <strain evidence="1 2">ZZ0214-1</strain>
    </source>
</reference>
<dbReference type="EMBL" id="AYKW01000045">
    <property type="protein sequence ID" value="PIL26600.1"/>
    <property type="molecule type" value="Genomic_DNA"/>
</dbReference>
<comment type="caution">
    <text evidence="1">The sequence shown here is derived from an EMBL/GenBank/DDBJ whole genome shotgun (WGS) entry which is preliminary data.</text>
</comment>
<evidence type="ECO:0008006" key="3">
    <source>
        <dbReference type="Google" id="ProtNLM"/>
    </source>
</evidence>